<dbReference type="Proteomes" id="UP000429552">
    <property type="component" value="Unassembled WGS sequence"/>
</dbReference>
<dbReference type="AlphaFoldDB" id="A0A640T925"/>
<evidence type="ECO:0000313" key="3">
    <source>
        <dbReference type="Proteomes" id="UP000429552"/>
    </source>
</evidence>
<dbReference type="Gene3D" id="2.60.40.10">
    <property type="entry name" value="Immunoglobulins"/>
    <property type="match status" value="1"/>
</dbReference>
<accession>A0A640T925</accession>
<sequence>MSRLLLVPLGQEPEIEVTIDGSGLAQGAAVRFKDTAVAGPVTVKSPTQIVAAVPSRLPAPSGRGTNHQGS</sequence>
<evidence type="ECO:0000313" key="1">
    <source>
        <dbReference type="EMBL" id="GFE19828.1"/>
    </source>
</evidence>
<gene>
    <name evidence="1" type="ORF">Sliba_02810</name>
    <name evidence="2" type="ORF">STRLI_000359</name>
</gene>
<dbReference type="EMBL" id="BLIP01000001">
    <property type="protein sequence ID" value="GFE19828.1"/>
    <property type="molecule type" value="Genomic_DNA"/>
</dbReference>
<reference evidence="2 4" key="2">
    <citation type="submission" date="2022-12" db="EMBL/GenBank/DDBJ databases">
        <authorList>
            <person name="Ruckert C."/>
            <person name="Busche T."/>
            <person name="Kalinowski J."/>
            <person name="Wittmann C."/>
        </authorList>
    </citation>
    <scope>NUCLEOTIDE SEQUENCE [LARGE SCALE GENOMIC DNA]</scope>
    <source>
        <strain evidence="2 4">DSM 40555</strain>
    </source>
</reference>
<evidence type="ECO:0000313" key="2">
    <source>
        <dbReference type="EMBL" id="WAT94696.1"/>
    </source>
</evidence>
<dbReference type="GO" id="GO:0005975">
    <property type="term" value="P:carbohydrate metabolic process"/>
    <property type="evidence" value="ECO:0007669"/>
    <property type="project" value="UniProtKB-ARBA"/>
</dbReference>
<dbReference type="RefSeq" id="WP_159483778.1">
    <property type="nucleotide sequence ID" value="NZ_BLIP01000001.1"/>
</dbReference>
<dbReference type="SUPFAM" id="SSF81296">
    <property type="entry name" value="E set domains"/>
    <property type="match status" value="1"/>
</dbReference>
<evidence type="ECO:0000313" key="4">
    <source>
        <dbReference type="Proteomes" id="UP001210609"/>
    </source>
</evidence>
<proteinExistence type="predicted"/>
<dbReference type="Proteomes" id="UP001210609">
    <property type="component" value="Chromosome"/>
</dbReference>
<name>A0A640T925_STRNI</name>
<dbReference type="EMBL" id="CP114202">
    <property type="protein sequence ID" value="WAT94696.1"/>
    <property type="molecule type" value="Genomic_DNA"/>
</dbReference>
<organism evidence="1 3">
    <name type="scientific">Streptomyces nigrescens</name>
    <dbReference type="NCBI Taxonomy" id="1920"/>
    <lineage>
        <taxon>Bacteria</taxon>
        <taxon>Bacillati</taxon>
        <taxon>Actinomycetota</taxon>
        <taxon>Actinomycetes</taxon>
        <taxon>Kitasatosporales</taxon>
        <taxon>Streptomycetaceae</taxon>
        <taxon>Streptomyces</taxon>
    </lineage>
</organism>
<protein>
    <recommendedName>
        <fullName evidence="5">IPT/TIG domain-containing protein</fullName>
    </recommendedName>
</protein>
<evidence type="ECO:0008006" key="5">
    <source>
        <dbReference type="Google" id="ProtNLM"/>
    </source>
</evidence>
<reference evidence="1 3" key="1">
    <citation type="submission" date="2019-12" db="EMBL/GenBank/DDBJ databases">
        <title>Whole genome shotgun sequence of Streptomyces libani subsp. libani NBRC 13452.</title>
        <authorList>
            <person name="Ichikawa N."/>
            <person name="Kimura A."/>
            <person name="Kitahashi Y."/>
            <person name="Komaki H."/>
            <person name="Tamura T."/>
        </authorList>
    </citation>
    <scope>NUCLEOTIDE SEQUENCE [LARGE SCALE GENOMIC DNA]</scope>
    <source>
        <strain evidence="1 3">NBRC 13452</strain>
    </source>
</reference>
<dbReference type="InterPro" id="IPR013783">
    <property type="entry name" value="Ig-like_fold"/>
</dbReference>
<keyword evidence="4" id="KW-1185">Reference proteome</keyword>
<dbReference type="InterPro" id="IPR014756">
    <property type="entry name" value="Ig_E-set"/>
</dbReference>